<dbReference type="PROSITE" id="PS51419">
    <property type="entry name" value="RAB"/>
    <property type="match status" value="1"/>
</dbReference>
<dbReference type="Proteomes" id="UP001149090">
    <property type="component" value="Unassembled WGS sequence"/>
</dbReference>
<name>A0A9Q0R6W3_ANAIG</name>
<evidence type="ECO:0000256" key="2">
    <source>
        <dbReference type="ARBA" id="ARBA00023134"/>
    </source>
</evidence>
<keyword evidence="6" id="KW-1185">Reference proteome</keyword>
<dbReference type="SMART" id="SM00173">
    <property type="entry name" value="RAS"/>
    <property type="match status" value="1"/>
</dbReference>
<dbReference type="SMART" id="SM00174">
    <property type="entry name" value="RHO"/>
    <property type="match status" value="1"/>
</dbReference>
<feature type="domain" description="BTB" evidence="4">
    <location>
        <begin position="238"/>
        <end position="332"/>
    </location>
</feature>
<dbReference type="SUPFAM" id="SSF52540">
    <property type="entry name" value="P-loop containing nucleoside triphosphate hydrolases"/>
    <property type="match status" value="1"/>
</dbReference>
<evidence type="ECO:0000256" key="1">
    <source>
        <dbReference type="ARBA" id="ARBA00022741"/>
    </source>
</evidence>
<dbReference type="AlphaFoldDB" id="A0A9Q0R6W3"/>
<dbReference type="SMART" id="SM00175">
    <property type="entry name" value="RAB"/>
    <property type="match status" value="1"/>
</dbReference>
<dbReference type="EMBL" id="JAPDFW010000104">
    <property type="protein sequence ID" value="KAJ5069399.1"/>
    <property type="molecule type" value="Genomic_DNA"/>
</dbReference>
<dbReference type="InterPro" id="IPR000210">
    <property type="entry name" value="BTB/POZ_dom"/>
</dbReference>
<evidence type="ECO:0000256" key="3">
    <source>
        <dbReference type="SAM" id="Coils"/>
    </source>
</evidence>
<sequence length="628" mass="74548">MLQQNNNNNNNQLQVYKIGIFGDGNSGRTSFTYQFIQQIFIGENDPTIEDTYRKEIEIDKKKIIIEIFDTTGQEEFTYWTTSRKMQLCDGFIFIYSITSRRSFDEISVLIENVLRVKDTDSVPIFIVGNKIDLEDQRQVRKEEAETFCIERNLPFMELDCHNYEQVESVVIQLSKLMKNWNHYIETEKRKKKKKWLRKLLVPKKECELPDEFTLPSIDIQQSSFQFDYDKIFQDKINTDVKFSFVDNSNNQGYSSFDAHQAILASRCFTFGKIFRGLKENKLEEVQQTCNSVNLKLIENKGEILTLSTEYFSIQSFYSMIRFLYSAIIDEEVKKSVKLSNDLLSISQIFKIDSLKNIMNKNISILDLQDKLKEKKENEKEILTQISDLENQISELLSNEMITMSNRFAMLLRKSPFSDFRIIIKEDEKARERRFFVHSPILSQRCEYFQLVLRNEMMEKKKEEILLSDISFDSFLLVIEYIYSDRFLPPNVITAKQTGNTKQIIQANKIMLELLIICDYFQIPRLHQLCQKDLMENLHEDMFVFALNVSSQCNAQILEEFCMIQIGKNFQKFKKDPQFKNYLDQEQKDQIKKYQFPPENYIKYHKKFKVKLAKKFGLIEKEDERLKKN</sequence>
<dbReference type="Gene3D" id="3.30.710.10">
    <property type="entry name" value="Potassium Channel Kv1.1, Chain A"/>
    <property type="match status" value="2"/>
</dbReference>
<protein>
    <submittedName>
        <fullName evidence="5">Ras-like protein</fullName>
    </submittedName>
</protein>
<dbReference type="Pfam" id="PF00071">
    <property type="entry name" value="Ras"/>
    <property type="match status" value="1"/>
</dbReference>
<dbReference type="GO" id="GO:0016020">
    <property type="term" value="C:membrane"/>
    <property type="evidence" value="ECO:0007669"/>
    <property type="project" value="InterPro"/>
</dbReference>
<dbReference type="InterPro" id="IPR020849">
    <property type="entry name" value="Small_GTPase_Ras-type"/>
</dbReference>
<dbReference type="GO" id="GO:0007165">
    <property type="term" value="P:signal transduction"/>
    <property type="evidence" value="ECO:0007669"/>
    <property type="project" value="InterPro"/>
</dbReference>
<accession>A0A9Q0R6W3</accession>
<keyword evidence="2" id="KW-0342">GTP-binding</keyword>
<evidence type="ECO:0000313" key="6">
    <source>
        <dbReference type="Proteomes" id="UP001149090"/>
    </source>
</evidence>
<dbReference type="Pfam" id="PF00651">
    <property type="entry name" value="BTB"/>
    <property type="match status" value="1"/>
</dbReference>
<dbReference type="SUPFAM" id="SSF54695">
    <property type="entry name" value="POZ domain"/>
    <property type="match status" value="2"/>
</dbReference>
<dbReference type="InterPro" id="IPR001806">
    <property type="entry name" value="Small_GTPase"/>
</dbReference>
<dbReference type="InterPro" id="IPR005225">
    <property type="entry name" value="Small_GTP-bd"/>
</dbReference>
<evidence type="ECO:0000259" key="4">
    <source>
        <dbReference type="PROSITE" id="PS50097"/>
    </source>
</evidence>
<reference evidence="5" key="1">
    <citation type="submission" date="2022-10" db="EMBL/GenBank/DDBJ databases">
        <title>Novel sulphate-reducing endosymbionts in the free-living metamonad Anaeramoeba.</title>
        <authorList>
            <person name="Jerlstrom-Hultqvist J."/>
            <person name="Cepicka I."/>
            <person name="Gallot-Lavallee L."/>
            <person name="Salas-Leiva D."/>
            <person name="Curtis B.A."/>
            <person name="Zahonova K."/>
            <person name="Pipaliya S."/>
            <person name="Dacks J."/>
            <person name="Roger A.J."/>
        </authorList>
    </citation>
    <scope>NUCLEOTIDE SEQUENCE</scope>
    <source>
        <strain evidence="5">BMAN</strain>
    </source>
</reference>
<dbReference type="GO" id="GO:0005525">
    <property type="term" value="F:GTP binding"/>
    <property type="evidence" value="ECO:0007669"/>
    <property type="project" value="UniProtKB-KW"/>
</dbReference>
<organism evidence="5 6">
    <name type="scientific">Anaeramoeba ignava</name>
    <name type="common">Anaerobic marine amoeba</name>
    <dbReference type="NCBI Taxonomy" id="1746090"/>
    <lineage>
        <taxon>Eukaryota</taxon>
        <taxon>Metamonada</taxon>
        <taxon>Anaeramoebidae</taxon>
        <taxon>Anaeramoeba</taxon>
    </lineage>
</organism>
<keyword evidence="3" id="KW-0175">Coiled coil</keyword>
<keyword evidence="1" id="KW-0547">Nucleotide-binding</keyword>
<evidence type="ECO:0000313" key="5">
    <source>
        <dbReference type="EMBL" id="KAJ5069399.1"/>
    </source>
</evidence>
<dbReference type="InterPro" id="IPR027417">
    <property type="entry name" value="P-loop_NTPase"/>
</dbReference>
<dbReference type="InterPro" id="IPR011333">
    <property type="entry name" value="SKP1/BTB/POZ_sf"/>
</dbReference>
<dbReference type="PANTHER" id="PTHR24070">
    <property type="entry name" value="RAS, DI-RAS, AND RHEB FAMILY MEMBERS OF SMALL GTPASE SUPERFAMILY"/>
    <property type="match status" value="1"/>
</dbReference>
<dbReference type="SMART" id="SM00176">
    <property type="entry name" value="RAN"/>
    <property type="match status" value="1"/>
</dbReference>
<feature type="domain" description="BTB" evidence="4">
    <location>
        <begin position="417"/>
        <end position="490"/>
    </location>
</feature>
<dbReference type="PROSITE" id="PS51421">
    <property type="entry name" value="RAS"/>
    <property type="match status" value="1"/>
</dbReference>
<gene>
    <name evidence="5" type="ORF">M0811_11571</name>
</gene>
<comment type="caution">
    <text evidence="5">The sequence shown here is derived from an EMBL/GenBank/DDBJ whole genome shotgun (WGS) entry which is preliminary data.</text>
</comment>
<proteinExistence type="predicted"/>
<dbReference type="PROSITE" id="PS50097">
    <property type="entry name" value="BTB"/>
    <property type="match status" value="2"/>
</dbReference>
<dbReference type="PRINTS" id="PR00449">
    <property type="entry name" value="RASTRNSFRMNG"/>
</dbReference>
<dbReference type="GO" id="GO:0003924">
    <property type="term" value="F:GTPase activity"/>
    <property type="evidence" value="ECO:0007669"/>
    <property type="project" value="InterPro"/>
</dbReference>
<dbReference type="SMART" id="SM00225">
    <property type="entry name" value="BTB"/>
    <property type="match status" value="2"/>
</dbReference>
<feature type="coiled-coil region" evidence="3">
    <location>
        <begin position="357"/>
        <end position="398"/>
    </location>
</feature>
<dbReference type="NCBIfam" id="TIGR00231">
    <property type="entry name" value="small_GTP"/>
    <property type="match status" value="1"/>
</dbReference>
<dbReference type="Gene3D" id="3.40.50.300">
    <property type="entry name" value="P-loop containing nucleotide triphosphate hydrolases"/>
    <property type="match status" value="1"/>
</dbReference>
<dbReference type="CDD" id="cd18186">
    <property type="entry name" value="BTB_POZ_ZBTB_KLHL-like"/>
    <property type="match status" value="1"/>
</dbReference>